<comment type="caution">
    <text evidence="1">The sequence shown here is derived from an EMBL/GenBank/DDBJ whole genome shotgun (WGS) entry which is preliminary data.</text>
</comment>
<evidence type="ECO:0000313" key="2">
    <source>
        <dbReference type="Proteomes" id="UP000093309"/>
    </source>
</evidence>
<dbReference type="RefSeq" id="WP_065856792.1">
    <property type="nucleotide sequence ID" value="NZ_LYPC01000027.1"/>
</dbReference>
<dbReference type="Proteomes" id="UP000093309">
    <property type="component" value="Unassembled WGS sequence"/>
</dbReference>
<gene>
    <name evidence="1" type="ORF">A8709_32085</name>
</gene>
<keyword evidence="2" id="KW-1185">Reference proteome</keyword>
<dbReference type="EMBL" id="LYPC01000027">
    <property type="protein sequence ID" value="OCT12467.1"/>
    <property type="molecule type" value="Genomic_DNA"/>
</dbReference>
<protein>
    <recommendedName>
        <fullName evidence="3">Flagellar protein</fullName>
    </recommendedName>
</protein>
<sequence length="146" mass="16528">MAVPQLMVANCPRCGKVFQRNLRNQCSKCSTSLDDQFKHSLDFLRRNYRSTNEQLCEATGISPIQLHGWVKAGKLLLSDYPNLNYPCASCSEPIREHKLCAACSTRISRDIKQLNEKATVLPAPQFEARPQGTSRGFQIGDRWTRV</sequence>
<accession>A0A1C0ZWL1</accession>
<dbReference type="OrthoDB" id="1739831at2"/>
<organism evidence="1 2">
    <name type="scientific">Paenibacillus pectinilyticus</name>
    <dbReference type="NCBI Taxonomy" id="512399"/>
    <lineage>
        <taxon>Bacteria</taxon>
        <taxon>Bacillati</taxon>
        <taxon>Bacillota</taxon>
        <taxon>Bacilli</taxon>
        <taxon>Bacillales</taxon>
        <taxon>Paenibacillaceae</taxon>
        <taxon>Paenibacillus</taxon>
    </lineage>
</organism>
<evidence type="ECO:0000313" key="1">
    <source>
        <dbReference type="EMBL" id="OCT12467.1"/>
    </source>
</evidence>
<proteinExistence type="predicted"/>
<reference evidence="2" key="1">
    <citation type="submission" date="2016-05" db="EMBL/GenBank/DDBJ databases">
        <title>Paenibacillus oryzae. sp. nov., isolated from the rice root.</title>
        <authorList>
            <person name="Zhang J."/>
            <person name="Zhang X."/>
        </authorList>
    </citation>
    <scope>NUCLEOTIDE SEQUENCE [LARGE SCALE GENOMIC DNA]</scope>
    <source>
        <strain evidence="2">KCTC13222</strain>
    </source>
</reference>
<evidence type="ECO:0008006" key="3">
    <source>
        <dbReference type="Google" id="ProtNLM"/>
    </source>
</evidence>
<name>A0A1C0ZWL1_9BACL</name>
<dbReference type="STRING" id="512399.A8709_32085"/>
<dbReference type="AlphaFoldDB" id="A0A1C0ZWL1"/>